<dbReference type="PANTHER" id="PTHR31834:SF1">
    <property type="entry name" value="INITIATION-SPECIFIC ALPHA-1,6-MANNOSYLTRANSFERASE"/>
    <property type="match status" value="1"/>
</dbReference>
<dbReference type="GO" id="GO:0006487">
    <property type="term" value="P:protein N-linked glycosylation"/>
    <property type="evidence" value="ECO:0007669"/>
    <property type="project" value="TreeGrafter"/>
</dbReference>
<dbReference type="Pfam" id="PF04488">
    <property type="entry name" value="Gly_transf_sug"/>
    <property type="match status" value="1"/>
</dbReference>
<dbReference type="InterPro" id="IPR039367">
    <property type="entry name" value="Och1-like"/>
</dbReference>
<name>A0A1E3HMS9_9TREE</name>
<evidence type="ECO:0000313" key="4">
    <source>
        <dbReference type="Proteomes" id="UP000094065"/>
    </source>
</evidence>
<evidence type="ECO:0008006" key="5">
    <source>
        <dbReference type="Google" id="ProtNLM"/>
    </source>
</evidence>
<dbReference type="OrthoDB" id="409543at2759"/>
<evidence type="ECO:0000256" key="2">
    <source>
        <dbReference type="SAM" id="MobiDB-lite"/>
    </source>
</evidence>
<keyword evidence="4" id="KW-1185">Reference proteome</keyword>
<dbReference type="PANTHER" id="PTHR31834">
    <property type="entry name" value="INITIATION-SPECIFIC ALPHA-1,6-MANNOSYLTRANSFERASE"/>
    <property type="match status" value="1"/>
</dbReference>
<evidence type="ECO:0000313" key="3">
    <source>
        <dbReference type="EMBL" id="ODN77639.1"/>
    </source>
</evidence>
<dbReference type="RefSeq" id="XP_018992875.1">
    <property type="nucleotide sequence ID" value="XM_019138932.1"/>
</dbReference>
<dbReference type="InterPro" id="IPR029044">
    <property type="entry name" value="Nucleotide-diphossugar_trans"/>
</dbReference>
<dbReference type="SUPFAM" id="SSF53448">
    <property type="entry name" value="Nucleotide-diphospho-sugar transferases"/>
    <property type="match status" value="1"/>
</dbReference>
<dbReference type="Proteomes" id="UP000094065">
    <property type="component" value="Unassembled WGS sequence"/>
</dbReference>
<comment type="similarity">
    <text evidence="1">Belongs to the glycosyltransferase 32 family.</text>
</comment>
<protein>
    <recommendedName>
        <fullName evidence="5">Alpha-1,6-mannosyltransferase</fullName>
    </recommendedName>
</protein>
<dbReference type="GO" id="GO:0000009">
    <property type="term" value="F:alpha-1,6-mannosyltransferase activity"/>
    <property type="evidence" value="ECO:0007669"/>
    <property type="project" value="InterPro"/>
</dbReference>
<organism evidence="3 4">
    <name type="scientific">Cryptococcus amylolentus CBS 6039</name>
    <dbReference type="NCBI Taxonomy" id="1295533"/>
    <lineage>
        <taxon>Eukaryota</taxon>
        <taxon>Fungi</taxon>
        <taxon>Dikarya</taxon>
        <taxon>Basidiomycota</taxon>
        <taxon>Agaricomycotina</taxon>
        <taxon>Tremellomycetes</taxon>
        <taxon>Tremellales</taxon>
        <taxon>Cryptococcaceae</taxon>
        <taxon>Cryptococcus</taxon>
    </lineage>
</organism>
<gene>
    <name evidence="3" type="ORF">L202_04796</name>
</gene>
<evidence type="ECO:0000256" key="1">
    <source>
        <dbReference type="ARBA" id="ARBA00009003"/>
    </source>
</evidence>
<sequence length="509" mass="56786">MSSISHLLPTNVRSTRLLPIAILLFLLILFLPSLLPKRVGLLPSTPSHKVTVSSGGTLTHESREWLGKSVSLQDVLEMGRRRVEVKVKAYDALGTKKQLGIDIPKHLSMEEYTQQLKESWQKWFIAPSSSAFSRHTAPSSPTDDLLKHTLSHLSLVPPELLPSSQASIPRYIYTTDLKTPKELPDQFTSWITENPEWTTMFVRDGDIDGWLEQAVGVAPGSRLGQSLEQQDSGEGEEPDRKRKRTVGVPRVVEEMEWLKADWGVVRADMFRYLILLINGGVYTDTDTASVLPLERWGVSQETYPPDPLLRSLPHLVSLISSSSSSSPPPPPPEDETEPNLIVAIEVDALATNANWQRQSFVRGLQVVQWTIVGKRGHPVFLDVIGHALGWGEKVRAEEQRGKRDGEAEREKKDGEILEWSGPGALSVISLPSVDNELMSCSSTDAVFRYLLVRYGFHPDEASGLKQPLRVGDIVLMPVNSFRADASEGFQGDHKVVWHGFFGRWKKESS</sequence>
<dbReference type="GO" id="GO:0000136">
    <property type="term" value="C:mannan polymerase complex"/>
    <property type="evidence" value="ECO:0007669"/>
    <property type="project" value="TreeGrafter"/>
</dbReference>
<dbReference type="STRING" id="1295533.A0A1E3HMS9"/>
<feature type="region of interest" description="Disordered" evidence="2">
    <location>
        <begin position="221"/>
        <end position="245"/>
    </location>
</feature>
<accession>A0A1E3HMS9</accession>
<dbReference type="InterPro" id="IPR007577">
    <property type="entry name" value="GlycoTrfase_DXD_sugar-bd_CS"/>
</dbReference>
<dbReference type="AlphaFoldDB" id="A0A1E3HMS9"/>
<proteinExistence type="inferred from homology"/>
<dbReference type="EMBL" id="AWGJ01000007">
    <property type="protein sequence ID" value="ODN77639.1"/>
    <property type="molecule type" value="Genomic_DNA"/>
</dbReference>
<reference evidence="3 4" key="1">
    <citation type="submission" date="2016-06" db="EMBL/GenBank/DDBJ databases">
        <title>Evolution of pathogenesis and genome organization in the Tremellales.</title>
        <authorList>
            <person name="Cuomo C."/>
            <person name="Litvintseva A."/>
            <person name="Heitman J."/>
            <person name="Chen Y."/>
            <person name="Sun S."/>
            <person name="Springer D."/>
            <person name="Dromer F."/>
            <person name="Young S."/>
            <person name="Zeng Q."/>
            <person name="Chapman S."/>
            <person name="Gujja S."/>
            <person name="Saif S."/>
            <person name="Birren B."/>
        </authorList>
    </citation>
    <scope>NUCLEOTIDE SEQUENCE [LARGE SCALE GENOMIC DNA]</scope>
    <source>
        <strain evidence="3 4">CBS 6039</strain>
    </source>
</reference>
<comment type="caution">
    <text evidence="3">The sequence shown here is derived from an EMBL/GenBank/DDBJ whole genome shotgun (WGS) entry which is preliminary data.</text>
</comment>
<dbReference type="GeneID" id="30156105"/>
<dbReference type="Gene3D" id="3.90.550.20">
    <property type="match status" value="1"/>
</dbReference>